<evidence type="ECO:0000256" key="1">
    <source>
        <dbReference type="SAM" id="MobiDB-lite"/>
    </source>
</evidence>
<proteinExistence type="predicted"/>
<comment type="caution">
    <text evidence="2">The sequence shown here is derived from an EMBL/GenBank/DDBJ whole genome shotgun (WGS) entry which is preliminary data.</text>
</comment>
<reference evidence="2" key="1">
    <citation type="journal article" date="2014" name="Int. J. Syst. Evol. Microbiol.">
        <title>Complete genome sequence of Corynebacterium casei LMG S-19264T (=DSM 44701T), isolated from a smear-ripened cheese.</title>
        <authorList>
            <consortium name="US DOE Joint Genome Institute (JGI-PGF)"/>
            <person name="Walter F."/>
            <person name="Albersmeier A."/>
            <person name="Kalinowski J."/>
            <person name="Ruckert C."/>
        </authorList>
    </citation>
    <scope>NUCLEOTIDE SEQUENCE</scope>
    <source>
        <strain evidence="2">JCM 3276</strain>
    </source>
</reference>
<dbReference type="Proteomes" id="UP000660680">
    <property type="component" value="Unassembled WGS sequence"/>
</dbReference>
<gene>
    <name evidence="2" type="ORF">GCM10010171_33660</name>
</gene>
<reference evidence="2" key="2">
    <citation type="submission" date="2020-09" db="EMBL/GenBank/DDBJ databases">
        <authorList>
            <person name="Sun Q."/>
            <person name="Ohkuma M."/>
        </authorList>
    </citation>
    <scope>NUCLEOTIDE SEQUENCE</scope>
    <source>
        <strain evidence="2">JCM 3276</strain>
    </source>
</reference>
<keyword evidence="3" id="KW-1185">Reference proteome</keyword>
<feature type="region of interest" description="Disordered" evidence="1">
    <location>
        <begin position="41"/>
        <end position="71"/>
    </location>
</feature>
<organism evidence="2 3">
    <name type="scientific">Actinokineospora fastidiosa</name>
    <dbReference type="NCBI Taxonomy" id="1816"/>
    <lineage>
        <taxon>Bacteria</taxon>
        <taxon>Bacillati</taxon>
        <taxon>Actinomycetota</taxon>
        <taxon>Actinomycetes</taxon>
        <taxon>Pseudonocardiales</taxon>
        <taxon>Pseudonocardiaceae</taxon>
        <taxon>Actinokineospora</taxon>
    </lineage>
</organism>
<sequence>MTSVNEVRHPCVRQLRRLVAGAVLAAGVVLGGVLPAAAESAQAPGKLTEATMTTADPSDWPWLVEPVPQAA</sequence>
<evidence type="ECO:0000313" key="2">
    <source>
        <dbReference type="EMBL" id="GGS36291.1"/>
    </source>
</evidence>
<name>A0A918GH76_9PSEU</name>
<accession>A0A918GH76</accession>
<dbReference type="AlphaFoldDB" id="A0A918GH76"/>
<dbReference type="RefSeq" id="WP_189211316.1">
    <property type="nucleotide sequence ID" value="NZ_BMRB01000002.1"/>
</dbReference>
<protein>
    <submittedName>
        <fullName evidence="2">Uncharacterized protein</fullName>
    </submittedName>
</protein>
<evidence type="ECO:0000313" key="3">
    <source>
        <dbReference type="Proteomes" id="UP000660680"/>
    </source>
</evidence>
<dbReference type="EMBL" id="BMRB01000002">
    <property type="protein sequence ID" value="GGS36291.1"/>
    <property type="molecule type" value="Genomic_DNA"/>
</dbReference>